<accession>A0A2A7AWK0</accession>
<dbReference type="AlphaFoldDB" id="A0A2A7AWK0"/>
<sequence length="85" mass="9267">MGGKTSTASRSKYNAKTYERLVLNLRIDSPQSKKAIEAAAEQAGESATAYVVEAVRRRMEQEQMLSASDTPGVVKNLEGHNDPVE</sequence>
<proteinExistence type="predicted"/>
<keyword evidence="1" id="KW-1277">Toxin-antitoxin system</keyword>
<dbReference type="Pfam" id="PF08681">
    <property type="entry name" value="TacA1"/>
    <property type="match status" value="1"/>
</dbReference>
<evidence type="ECO:0000313" key="3">
    <source>
        <dbReference type="EMBL" id="PDX83391.1"/>
    </source>
</evidence>
<evidence type="ECO:0000256" key="1">
    <source>
        <dbReference type="ARBA" id="ARBA00022649"/>
    </source>
</evidence>
<name>A0A2A7AWK0_9FIRM</name>
<evidence type="ECO:0000313" key="4">
    <source>
        <dbReference type="Proteomes" id="UP000220480"/>
    </source>
</evidence>
<reference evidence="3 4" key="1">
    <citation type="journal article" date="2017" name="Front. Microbiol.">
        <title>New Insights into the Diversity of the Genus Faecalibacterium.</title>
        <authorList>
            <person name="Benevides L."/>
            <person name="Burman S."/>
            <person name="Martin R."/>
            <person name="Robert V."/>
            <person name="Thomas M."/>
            <person name="Miquel S."/>
            <person name="Chain F."/>
            <person name="Sokol H."/>
            <person name="Bermudez-Humaran L.G."/>
            <person name="Morrison M."/>
            <person name="Langella P."/>
            <person name="Azevedo V.A."/>
            <person name="Chatel J.M."/>
            <person name="Soares S."/>
        </authorList>
    </citation>
    <scope>NUCLEOTIDE SEQUENCE [LARGE SCALE GENOMIC DNA]</scope>
    <source>
        <strain evidence="3 4">CNCM I 4644</strain>
    </source>
</reference>
<dbReference type="InterPro" id="IPR013321">
    <property type="entry name" value="Arc_rbn_hlx_hlx"/>
</dbReference>
<dbReference type="InterPro" id="IPR014795">
    <property type="entry name" value="TacA_1-like"/>
</dbReference>
<feature type="region of interest" description="Disordered" evidence="2">
    <location>
        <begin position="62"/>
        <end position="85"/>
    </location>
</feature>
<dbReference type="RefSeq" id="WP_097779950.1">
    <property type="nucleotide sequence ID" value="NZ_NMTZ01000026.1"/>
</dbReference>
<organism evidence="3 4">
    <name type="scientific">Faecalibacterium prausnitzii</name>
    <dbReference type="NCBI Taxonomy" id="853"/>
    <lineage>
        <taxon>Bacteria</taxon>
        <taxon>Bacillati</taxon>
        <taxon>Bacillota</taxon>
        <taxon>Clostridia</taxon>
        <taxon>Eubacteriales</taxon>
        <taxon>Oscillospiraceae</taxon>
        <taxon>Faecalibacterium</taxon>
    </lineage>
</organism>
<comment type="caution">
    <text evidence="3">The sequence shown here is derived from an EMBL/GenBank/DDBJ whole genome shotgun (WGS) entry which is preliminary data.</text>
</comment>
<dbReference type="Proteomes" id="UP000220480">
    <property type="component" value="Unassembled WGS sequence"/>
</dbReference>
<evidence type="ECO:0008006" key="5">
    <source>
        <dbReference type="Google" id="ProtNLM"/>
    </source>
</evidence>
<protein>
    <recommendedName>
        <fullName evidence="5">DUF1778 domain-containing protein</fullName>
    </recommendedName>
</protein>
<dbReference type="GO" id="GO:0006355">
    <property type="term" value="P:regulation of DNA-templated transcription"/>
    <property type="evidence" value="ECO:0007669"/>
    <property type="project" value="InterPro"/>
</dbReference>
<dbReference type="Gene3D" id="1.10.1220.10">
    <property type="entry name" value="Met repressor-like"/>
    <property type="match status" value="1"/>
</dbReference>
<dbReference type="EMBL" id="NMTZ01000026">
    <property type="protein sequence ID" value="PDX83391.1"/>
    <property type="molecule type" value="Genomic_DNA"/>
</dbReference>
<evidence type="ECO:0000256" key="2">
    <source>
        <dbReference type="SAM" id="MobiDB-lite"/>
    </source>
</evidence>
<gene>
    <name evidence="3" type="ORF">CGS59_10915</name>
</gene>